<feature type="region of interest" description="Disordered" evidence="15">
    <location>
        <begin position="517"/>
        <end position="546"/>
    </location>
</feature>
<feature type="compositionally biased region" description="Polar residues" evidence="15">
    <location>
        <begin position="633"/>
        <end position="655"/>
    </location>
</feature>
<feature type="region of interest" description="Disordered" evidence="15">
    <location>
        <begin position="629"/>
        <end position="667"/>
    </location>
</feature>
<feature type="repeat" description="ANK" evidence="13">
    <location>
        <begin position="444"/>
        <end position="476"/>
    </location>
</feature>
<feature type="domain" description="VLRF1" evidence="16">
    <location>
        <begin position="235"/>
        <end position="376"/>
    </location>
</feature>
<gene>
    <name evidence="17" type="ORF">C5167_004979</name>
</gene>
<evidence type="ECO:0000256" key="3">
    <source>
        <dbReference type="ARBA" id="ARBA00022490"/>
    </source>
</evidence>
<comment type="similarity">
    <text evidence="2 14">Belongs to the ANKZF1/VMS1 family.</text>
</comment>
<dbReference type="Gene3D" id="1.25.40.20">
    <property type="entry name" value="Ankyrin repeat-containing domain"/>
    <property type="match status" value="1"/>
</dbReference>
<feature type="active site" evidence="14">
    <location>
        <position position="278"/>
    </location>
</feature>
<dbReference type="Pfam" id="PF18826">
    <property type="entry name" value="bVLRF1"/>
    <property type="match status" value="1"/>
</dbReference>
<evidence type="ECO:0000256" key="8">
    <source>
        <dbReference type="ARBA" id="ARBA00022771"/>
    </source>
</evidence>
<evidence type="ECO:0000256" key="12">
    <source>
        <dbReference type="ARBA" id="ARBA00023054"/>
    </source>
</evidence>
<organism evidence="17 18">
    <name type="scientific">Papaver somniferum</name>
    <name type="common">Opium poppy</name>
    <dbReference type="NCBI Taxonomy" id="3469"/>
    <lineage>
        <taxon>Eukaryota</taxon>
        <taxon>Viridiplantae</taxon>
        <taxon>Streptophyta</taxon>
        <taxon>Embryophyta</taxon>
        <taxon>Tracheophyta</taxon>
        <taxon>Spermatophyta</taxon>
        <taxon>Magnoliopsida</taxon>
        <taxon>Ranunculales</taxon>
        <taxon>Papaveraceae</taxon>
        <taxon>Papaveroideae</taxon>
        <taxon>Papaver</taxon>
    </lineage>
</organism>
<evidence type="ECO:0000256" key="1">
    <source>
        <dbReference type="ARBA" id="ARBA00004496"/>
    </source>
</evidence>
<feature type="region of interest" description="Disordered" evidence="15">
    <location>
        <begin position="683"/>
        <end position="706"/>
    </location>
</feature>
<dbReference type="InterPro" id="IPR041540">
    <property type="entry name" value="VATC"/>
</dbReference>
<keyword evidence="9 14" id="KW-0378">Hydrolase</keyword>
<keyword evidence="18" id="KW-1185">Reference proteome</keyword>
<dbReference type="GO" id="GO:0004519">
    <property type="term" value="F:endonuclease activity"/>
    <property type="evidence" value="ECO:0007669"/>
    <property type="project" value="UniProtKB-KW"/>
</dbReference>
<evidence type="ECO:0000256" key="2">
    <source>
        <dbReference type="ARBA" id="ARBA00009262"/>
    </source>
</evidence>
<accession>A0A4Y7JA25</accession>
<evidence type="ECO:0000256" key="7">
    <source>
        <dbReference type="ARBA" id="ARBA00022759"/>
    </source>
</evidence>
<evidence type="ECO:0000313" key="17">
    <source>
        <dbReference type="EMBL" id="RZC57677.1"/>
    </source>
</evidence>
<dbReference type="GO" id="GO:0005737">
    <property type="term" value="C:cytoplasm"/>
    <property type="evidence" value="ECO:0007669"/>
    <property type="project" value="UniProtKB-SubCell"/>
</dbReference>
<keyword evidence="6" id="KW-0677">Repeat</keyword>
<evidence type="ECO:0000256" key="4">
    <source>
        <dbReference type="ARBA" id="ARBA00022722"/>
    </source>
</evidence>
<evidence type="ECO:0000259" key="16">
    <source>
        <dbReference type="PROSITE" id="PS52044"/>
    </source>
</evidence>
<comment type="subcellular location">
    <subcellularLocation>
        <location evidence="1">Cytoplasm</location>
    </subcellularLocation>
</comment>
<dbReference type="GO" id="GO:0036503">
    <property type="term" value="P:ERAD pathway"/>
    <property type="evidence" value="ECO:0007669"/>
    <property type="project" value="TreeGrafter"/>
</dbReference>
<dbReference type="SUPFAM" id="SSF48403">
    <property type="entry name" value="Ankyrin repeat"/>
    <property type="match status" value="1"/>
</dbReference>
<dbReference type="InterPro" id="IPR047139">
    <property type="entry name" value="ANKZ1/VMS1"/>
</dbReference>
<dbReference type="EMBL" id="CM010718">
    <property type="protein sequence ID" value="RZC57677.1"/>
    <property type="molecule type" value="Genomic_DNA"/>
</dbReference>
<comment type="domain">
    <text evidence="14">The VLRF1 domain mediates binding to the 60S ribosomal subunit.</text>
</comment>
<dbReference type="PANTHER" id="PTHR16036:SF2">
    <property type="entry name" value="TRNA ENDONUCLEASE ANKZF1"/>
    <property type="match status" value="1"/>
</dbReference>
<evidence type="ECO:0000313" key="18">
    <source>
        <dbReference type="Proteomes" id="UP000316621"/>
    </source>
</evidence>
<dbReference type="AlphaFoldDB" id="A0A4Y7JA25"/>
<proteinExistence type="inferred from homology"/>
<sequence>MATENTKNHINNHQIDRRSVFDLPPNIFDSCSILSDTSLSSSASYSHSIPSEISTNEEENEETLIQEKEEDKVTKKNNFIPRWSCNTCKAEFESLQDQRSHFKSDHHRFNIKLSISGKDTIKEEDFDELASDSVFRDYDDMSSISGSEDEAEKSSFPSNEAQRRLAESFKRKFFIRLQTGKVVSLWKCLLVKENENLLFDNGLNDHKFNDGHTSYLKENELVERLKRLSHEPRDKSQLRIVLLASGGHFAGCVFDGNLVVAHKTFHRYVVRAKAGKQQSAHDGAGKTAHSAGASLRRYNELALKKEIQELLADWRPYFDASSCIFVNAPSNSRQLLYNGEKPYFSDPHNVVKHVPITVRRPTLKETKRIYDQLTNMVYEVDEQVSSQTLKEDLPVGASDAGKNKPESKKDHLVAHMKKKEVVEEFKVNESSDELSGPIENKVIGVSTPLHVAAFCGNTQHILELLELGLDPCAIDERGRTPYMLATEKEARNTFRRFMALNLDKWDWNAAKVPSPLTKEMEESQSVKQAEKDAKRKEKAKELKKLKKAKEKKAQMSIARKRKLEIFLFTETAVLVVISWYHMKLELASGNPALCVGCQEFISHQLCLWIPSSHYDLVSANVQAEAAARAKSAPTMSQGQSSRSVPKQQVQSSRTPPLSKEEELKREREKRALAAEKRMAAAAALAQDTNKTAAPPTVSGPSTGTSDGLSCSCCKVSLAGKVPFSRYNFKYCSTSCMHVHKELLEDE</sequence>
<evidence type="ECO:0000256" key="10">
    <source>
        <dbReference type="ARBA" id="ARBA00022833"/>
    </source>
</evidence>
<keyword evidence="11 13" id="KW-0040">ANK repeat</keyword>
<name>A0A4Y7JA25_PAPSO</name>
<keyword evidence="5" id="KW-0479">Metal-binding</keyword>
<evidence type="ECO:0000256" key="9">
    <source>
        <dbReference type="ARBA" id="ARBA00022801"/>
    </source>
</evidence>
<evidence type="ECO:0000256" key="15">
    <source>
        <dbReference type="SAM" id="MobiDB-lite"/>
    </source>
</evidence>
<dbReference type="GO" id="GO:0008270">
    <property type="term" value="F:zinc ion binding"/>
    <property type="evidence" value="ECO:0007669"/>
    <property type="project" value="UniProtKB-KW"/>
</dbReference>
<dbReference type="InterPro" id="IPR041175">
    <property type="entry name" value="VLRF1/Vms1"/>
</dbReference>
<dbReference type="PROSITE" id="PS52044">
    <property type="entry name" value="VLRF1"/>
    <property type="match status" value="1"/>
</dbReference>
<feature type="compositionally biased region" description="Low complexity" evidence="15">
    <location>
        <begin position="45"/>
        <end position="54"/>
    </location>
</feature>
<dbReference type="InterPro" id="IPR002110">
    <property type="entry name" value="Ankyrin_rpt"/>
</dbReference>
<keyword evidence="12" id="KW-0175">Coiled coil</keyword>
<keyword evidence="7 14" id="KW-0255">Endonuclease</keyword>
<feature type="compositionally biased region" description="Basic and acidic residues" evidence="15">
    <location>
        <begin position="401"/>
        <end position="411"/>
    </location>
</feature>
<keyword evidence="4 14" id="KW-0540">Nuclease</keyword>
<keyword evidence="8" id="KW-0863">Zinc-finger</keyword>
<feature type="region of interest" description="Disordered" evidence="15">
    <location>
        <begin position="389"/>
        <end position="411"/>
    </location>
</feature>
<dbReference type="OMA" id="GPHIFMC"/>
<keyword evidence="3 14" id="KW-0963">Cytoplasm</keyword>
<dbReference type="STRING" id="3469.A0A4Y7JA25"/>
<feature type="compositionally biased region" description="Basic and acidic residues" evidence="15">
    <location>
        <begin position="528"/>
        <end position="542"/>
    </location>
</feature>
<dbReference type="Proteomes" id="UP000316621">
    <property type="component" value="Chromosome 4"/>
</dbReference>
<dbReference type="Gramene" id="RZC57677">
    <property type="protein sequence ID" value="RZC57677"/>
    <property type="gene ID" value="C5167_004979"/>
</dbReference>
<evidence type="ECO:0000256" key="14">
    <source>
        <dbReference type="PROSITE-ProRule" id="PRU01389"/>
    </source>
</evidence>
<evidence type="ECO:0000256" key="13">
    <source>
        <dbReference type="PROSITE-ProRule" id="PRU00023"/>
    </source>
</evidence>
<dbReference type="Pfam" id="PF18716">
    <property type="entry name" value="VATC"/>
    <property type="match status" value="1"/>
</dbReference>
<keyword evidence="10" id="KW-0862">Zinc</keyword>
<dbReference type="InterPro" id="IPR036770">
    <property type="entry name" value="Ankyrin_rpt-contain_sf"/>
</dbReference>
<feature type="compositionally biased region" description="Basic and acidic residues" evidence="15">
    <location>
        <begin position="658"/>
        <end position="667"/>
    </location>
</feature>
<dbReference type="PROSITE" id="PS50088">
    <property type="entry name" value="ANK_REPEAT"/>
    <property type="match status" value="1"/>
</dbReference>
<evidence type="ECO:0000256" key="5">
    <source>
        <dbReference type="ARBA" id="ARBA00022723"/>
    </source>
</evidence>
<protein>
    <recommendedName>
        <fullName evidence="16">VLRF1 domain-containing protein</fullName>
    </recommendedName>
</protein>
<feature type="compositionally biased region" description="Acidic residues" evidence="15">
    <location>
        <begin position="55"/>
        <end position="64"/>
    </location>
</feature>
<reference evidence="17 18" key="1">
    <citation type="journal article" date="2018" name="Science">
        <title>The opium poppy genome and morphinan production.</title>
        <authorList>
            <person name="Guo L."/>
            <person name="Winzer T."/>
            <person name="Yang X."/>
            <person name="Li Y."/>
            <person name="Ning Z."/>
            <person name="He Z."/>
            <person name="Teodor R."/>
            <person name="Lu Y."/>
            <person name="Bowser T.A."/>
            <person name="Graham I.A."/>
            <person name="Ye K."/>
        </authorList>
    </citation>
    <scope>NUCLEOTIDE SEQUENCE [LARGE SCALE GENOMIC DNA]</scope>
    <source>
        <strain evidence="18">cv. HN1</strain>
        <tissue evidence="17">Leaves</tissue>
    </source>
</reference>
<evidence type="ECO:0000256" key="6">
    <source>
        <dbReference type="ARBA" id="ARBA00022737"/>
    </source>
</evidence>
<evidence type="ECO:0000256" key="11">
    <source>
        <dbReference type="ARBA" id="ARBA00023043"/>
    </source>
</evidence>
<dbReference type="PANTHER" id="PTHR16036">
    <property type="entry name" value="ANKYRIN REPEAT AND ZINC FINGER DOMAIN-CONTAINING PROTEIN 1"/>
    <property type="match status" value="1"/>
</dbReference>
<dbReference type="GO" id="GO:0016787">
    <property type="term" value="F:hydrolase activity"/>
    <property type="evidence" value="ECO:0007669"/>
    <property type="project" value="UniProtKB-KW"/>
</dbReference>
<feature type="region of interest" description="Disordered" evidence="15">
    <location>
        <begin position="45"/>
        <end position="71"/>
    </location>
</feature>